<evidence type="ECO:0000313" key="3">
    <source>
        <dbReference type="Proteomes" id="UP001163846"/>
    </source>
</evidence>
<feature type="compositionally biased region" description="Polar residues" evidence="1">
    <location>
        <begin position="1"/>
        <end position="12"/>
    </location>
</feature>
<evidence type="ECO:0000256" key="1">
    <source>
        <dbReference type="SAM" id="MobiDB-lite"/>
    </source>
</evidence>
<feature type="region of interest" description="Disordered" evidence="1">
    <location>
        <begin position="1"/>
        <end position="108"/>
    </location>
</feature>
<proteinExistence type="predicted"/>
<gene>
    <name evidence="2" type="ORF">F5878DRAFT_666589</name>
</gene>
<comment type="caution">
    <text evidence="2">The sequence shown here is derived from an EMBL/GenBank/DDBJ whole genome shotgun (WGS) entry which is preliminary data.</text>
</comment>
<feature type="compositionally biased region" description="Polar residues" evidence="1">
    <location>
        <begin position="51"/>
        <end position="62"/>
    </location>
</feature>
<organism evidence="2 3">
    <name type="scientific">Lentinula raphanica</name>
    <dbReference type="NCBI Taxonomy" id="153919"/>
    <lineage>
        <taxon>Eukaryota</taxon>
        <taxon>Fungi</taxon>
        <taxon>Dikarya</taxon>
        <taxon>Basidiomycota</taxon>
        <taxon>Agaricomycotina</taxon>
        <taxon>Agaricomycetes</taxon>
        <taxon>Agaricomycetidae</taxon>
        <taxon>Agaricales</taxon>
        <taxon>Marasmiineae</taxon>
        <taxon>Omphalotaceae</taxon>
        <taxon>Lentinula</taxon>
    </lineage>
</organism>
<feature type="compositionally biased region" description="Polar residues" evidence="1">
    <location>
        <begin position="27"/>
        <end position="36"/>
    </location>
</feature>
<dbReference type="AlphaFoldDB" id="A0AA38NXL6"/>
<keyword evidence="3" id="KW-1185">Reference proteome</keyword>
<feature type="compositionally biased region" description="Acidic residues" evidence="1">
    <location>
        <begin position="70"/>
        <end position="84"/>
    </location>
</feature>
<feature type="region of interest" description="Disordered" evidence="1">
    <location>
        <begin position="129"/>
        <end position="165"/>
    </location>
</feature>
<protein>
    <submittedName>
        <fullName evidence="2">Uncharacterized protein</fullName>
    </submittedName>
</protein>
<reference evidence="2" key="1">
    <citation type="submission" date="2022-08" db="EMBL/GenBank/DDBJ databases">
        <authorList>
            <consortium name="DOE Joint Genome Institute"/>
            <person name="Min B."/>
            <person name="Riley R."/>
            <person name="Sierra-Patev S."/>
            <person name="Naranjo-Ortiz M."/>
            <person name="Looney B."/>
            <person name="Konkel Z."/>
            <person name="Slot J.C."/>
            <person name="Sakamoto Y."/>
            <person name="Steenwyk J.L."/>
            <person name="Rokas A."/>
            <person name="Carro J."/>
            <person name="Camarero S."/>
            <person name="Ferreira P."/>
            <person name="Molpeceres G."/>
            <person name="Ruiz-Duenas F.J."/>
            <person name="Serrano A."/>
            <person name="Henrissat B."/>
            <person name="Drula E."/>
            <person name="Hughes K.W."/>
            <person name="Mata J.L."/>
            <person name="Ishikawa N.K."/>
            <person name="Vargas-Isla R."/>
            <person name="Ushijima S."/>
            <person name="Smith C.A."/>
            <person name="Ahrendt S."/>
            <person name="Andreopoulos W."/>
            <person name="He G."/>
            <person name="Labutti K."/>
            <person name="Lipzen A."/>
            <person name="Ng V."/>
            <person name="Sandor L."/>
            <person name="Barry K."/>
            <person name="Martinez A.T."/>
            <person name="Xiao Y."/>
            <person name="Gibbons J.G."/>
            <person name="Terashima K."/>
            <person name="Hibbett D.S."/>
            <person name="Grigoriev I.V."/>
        </authorList>
    </citation>
    <scope>NUCLEOTIDE SEQUENCE</scope>
    <source>
        <strain evidence="2">TFB9207</strain>
    </source>
</reference>
<dbReference type="Proteomes" id="UP001163846">
    <property type="component" value="Unassembled WGS sequence"/>
</dbReference>
<sequence length="506" mass="56826">MSTYSNETTPTNAGKGKDHQMPPNKNPRLNDSQSAHKTPVVSSPDKANRKVPNQTTQSQGSPPQRPSAADSDEDMQHETEDEESNTERAPGNPRRKATYNPADDPENMSMHAQREVDDVFTVGTQVLVPATPDEDTAPKPGARIPSPTAPVNSDDEQETRRPNTRTISFANRSAMPALTLIRVDSFDEERDRIVFGTGENPHGRIEEPEAFYSAGEKLILQHCSANEGHFIKALFYPSYIFQGVTPDRVERYCKPDSGFLALVFFNGGNALHTKYRKTVSDLTEFLVQIGCRVEDIQINAPESRRATTANRAQAEIESASLRRKLLRFQTIAVSKTLTFHVITPSIIYRPWIVCTMFANTLKTSDYVRDGIRWAIRKAIRDDPTLVNMIAECSGNMGTAQQRVQFYIDTIEVCNAHYTALKEGQVCSAWLIYAMPNPKDGTYLEMDAREQKIHTMVSKLRLQFEDIDIWGEVIECTKCKLLDHQTYQCIFETGTAWKGPTEGISEL</sequence>
<accession>A0AA38NXL6</accession>
<evidence type="ECO:0000313" key="2">
    <source>
        <dbReference type="EMBL" id="KAJ3832420.1"/>
    </source>
</evidence>
<name>A0AA38NXL6_9AGAR</name>
<dbReference type="EMBL" id="MU806964">
    <property type="protein sequence ID" value="KAJ3832420.1"/>
    <property type="molecule type" value="Genomic_DNA"/>
</dbReference>